<dbReference type="PANTHER" id="PTHR16897">
    <property type="entry name" value="OS10G0105400 PROTEIN"/>
    <property type="match status" value="1"/>
</dbReference>
<feature type="compositionally biased region" description="Basic and acidic residues" evidence="1">
    <location>
        <begin position="833"/>
        <end position="843"/>
    </location>
</feature>
<keyword evidence="2" id="KW-1185">Reference proteome</keyword>
<feature type="compositionally biased region" description="Basic and acidic residues" evidence="1">
    <location>
        <begin position="533"/>
        <end position="550"/>
    </location>
</feature>
<evidence type="ECO:0000313" key="3">
    <source>
        <dbReference type="RefSeq" id="XP_038990290.1"/>
    </source>
</evidence>
<feature type="region of interest" description="Disordered" evidence="1">
    <location>
        <begin position="1"/>
        <end position="27"/>
    </location>
</feature>
<feature type="region of interest" description="Disordered" evidence="1">
    <location>
        <begin position="501"/>
        <end position="604"/>
    </location>
</feature>
<gene>
    <name evidence="3" type="primary">LOC103705790</name>
</gene>
<feature type="compositionally biased region" description="Basic and acidic residues" evidence="1">
    <location>
        <begin position="501"/>
        <end position="524"/>
    </location>
</feature>
<dbReference type="GeneID" id="103705790"/>
<accession>A0A8B9AUY5</accession>
<feature type="region of interest" description="Disordered" evidence="1">
    <location>
        <begin position="877"/>
        <end position="900"/>
    </location>
</feature>
<feature type="compositionally biased region" description="Polar residues" evidence="1">
    <location>
        <begin position="813"/>
        <end position="832"/>
    </location>
</feature>
<reference evidence="3" key="2">
    <citation type="submission" date="2025-08" db="UniProtKB">
        <authorList>
            <consortium name="RefSeq"/>
        </authorList>
    </citation>
    <scope>IDENTIFICATION</scope>
    <source>
        <tissue evidence="3">Young leaves</tissue>
    </source>
</reference>
<dbReference type="RefSeq" id="XP_038990290.1">
    <property type="nucleotide sequence ID" value="XM_039134362.1"/>
</dbReference>
<name>A0A8B9AUY5_PHODC</name>
<feature type="compositionally biased region" description="Polar residues" evidence="1">
    <location>
        <begin position="1"/>
        <end position="11"/>
    </location>
</feature>
<dbReference type="Proteomes" id="UP000228380">
    <property type="component" value="Chromosome 15"/>
</dbReference>
<feature type="region of interest" description="Disordered" evidence="1">
    <location>
        <begin position="1184"/>
        <end position="1205"/>
    </location>
</feature>
<feature type="compositionally biased region" description="Polar residues" evidence="1">
    <location>
        <begin position="551"/>
        <end position="563"/>
    </location>
</feature>
<dbReference type="PANTHER" id="PTHR16897:SF2">
    <property type="entry name" value="OS03G0226600 PROTEIN"/>
    <property type="match status" value="1"/>
</dbReference>
<organism evidence="2 3">
    <name type="scientific">Phoenix dactylifera</name>
    <name type="common">Date palm</name>
    <dbReference type="NCBI Taxonomy" id="42345"/>
    <lineage>
        <taxon>Eukaryota</taxon>
        <taxon>Viridiplantae</taxon>
        <taxon>Streptophyta</taxon>
        <taxon>Embryophyta</taxon>
        <taxon>Tracheophyta</taxon>
        <taxon>Spermatophyta</taxon>
        <taxon>Magnoliopsida</taxon>
        <taxon>Liliopsida</taxon>
        <taxon>Arecaceae</taxon>
        <taxon>Coryphoideae</taxon>
        <taxon>Phoeniceae</taxon>
        <taxon>Phoenix</taxon>
    </lineage>
</organism>
<feature type="compositionally biased region" description="Low complexity" evidence="1">
    <location>
        <begin position="953"/>
        <end position="980"/>
    </location>
</feature>
<feature type="compositionally biased region" description="Polar residues" evidence="1">
    <location>
        <begin position="587"/>
        <end position="603"/>
    </location>
</feature>
<feature type="region of interest" description="Disordered" evidence="1">
    <location>
        <begin position="813"/>
        <end position="843"/>
    </location>
</feature>
<feature type="compositionally biased region" description="Polar residues" evidence="1">
    <location>
        <begin position="889"/>
        <end position="900"/>
    </location>
</feature>
<feature type="region of interest" description="Disordered" evidence="1">
    <location>
        <begin position="953"/>
        <end position="987"/>
    </location>
</feature>
<evidence type="ECO:0000256" key="1">
    <source>
        <dbReference type="SAM" id="MobiDB-lite"/>
    </source>
</evidence>
<evidence type="ECO:0000313" key="2">
    <source>
        <dbReference type="Proteomes" id="UP000228380"/>
    </source>
</evidence>
<reference evidence="2" key="1">
    <citation type="journal article" date="2019" name="Nat. Commun.">
        <title>Genome-wide association mapping of date palm fruit traits.</title>
        <authorList>
            <person name="Hazzouri K.M."/>
            <person name="Gros-Balthazard M."/>
            <person name="Flowers J.M."/>
            <person name="Copetti D."/>
            <person name="Lemansour A."/>
            <person name="Lebrun M."/>
            <person name="Masmoudi K."/>
            <person name="Ferrand S."/>
            <person name="Dhar M.I."/>
            <person name="Fresquez Z.A."/>
            <person name="Rosas U."/>
            <person name="Zhang J."/>
            <person name="Talag J."/>
            <person name="Lee S."/>
            <person name="Kudrna D."/>
            <person name="Powell R.F."/>
            <person name="Leitch I.J."/>
            <person name="Krueger R.R."/>
            <person name="Wing R.A."/>
            <person name="Amiri K.M.A."/>
            <person name="Purugganan M.D."/>
        </authorList>
    </citation>
    <scope>NUCLEOTIDE SEQUENCE [LARGE SCALE GENOMIC DNA]</scope>
    <source>
        <strain evidence="2">cv. Khalas</strain>
    </source>
</reference>
<feature type="compositionally biased region" description="Basic and acidic residues" evidence="1">
    <location>
        <begin position="415"/>
        <end position="433"/>
    </location>
</feature>
<feature type="compositionally biased region" description="Acidic residues" evidence="1">
    <location>
        <begin position="404"/>
        <end position="414"/>
    </location>
</feature>
<proteinExistence type="predicted"/>
<sequence length="1285" mass="143048">MPGLLQRNTEFGNAPPPHAAAGSTSANGIWSKHRDDITIDQLQKLWSELPRQARQQLLRIDKHTLFEQARKNLYCSRCNGLLHDGFTQIVMYGKSLQQEGVGMHLPNKIGTSKTQNDSKLDEAQDLSMHPWGGLAATKDGRLTLLDCFINARSLKTLQNVFDSARARERERELLYPNACGGGGRGWISHGMDNYGRGHGIRETCALHTARLSCDTLVDFWSVLGDETRSSLLRMKEEDFMDRLTFRDCRRNVIREFKELKELKRMRREPRCTSWFCVADTAFQYEVSEDTVQADWHKSFVDMIGTYHHFEWAIGTGEGKSDILDFKDVGINEKVQVNGLDLGSLSACFITLRAWKVDGCCTELCVKAHALKGQPCIHHRLIVGDGFVTITKGESIRRFFEHAEEVEEEEDDDAMDKDGNEPNDDEIRPQKHAKSPELAREFLLDAAAVIFKEQVEKAFREGTARQNAHSMFVCLALKLLEERLHVACKEIITLEKQTKLLEEEENEKHEEEERKERRRTKEREKKLRRKERLKGKEREREKKLIEPKSLSEDSPCSSNDLLTSTHDKSTAFDSGNSVSEPGDMPISPNVTDEQTSSGNISTKNLKSDSLQHRCYIDGELGARDGNGSFVLEQSKSSRRKLRFRKDYLLDQASSWYDKHQSCISNIQQHDSDSNGCTLSLSRDMIGLPRPSKERVVKGSARNCNLKGRDKLHSSNSRMRDGFDFQFCSCNQQADYKGKDGNQIFTVRSGSEIKIAHKTKGTPDMSRPFYQSVKYRQGCHVPDTVVISKGKLVGGTHGKDVFNTKQVWEPLNAHTKCSGSSSDPDFTLGTTSKVDPSEGTRFDKDENGCQQPCSVLESLHLCFSEHSASSGKAESLSSCQLHENGGKNSDKSVLSGHNGSQNGFVPVAKSDCYSKNGAKEEVGSCPMSTFPMNNTCDLVTNSSSSDKCSSCLSEGDSSTSSPSAQNAESSSISDSEDASQQSDGRDISICDGNNFRKFLDESAESNHQTNGCKSFTRTTTGFAAESWLLPNFWRESSRKAVHSSDNGRFGFDMAPSQPHILSVHNQSIHVPFFPCPTMGYHNHSAASWSPTRATELMPFYQPNQYLLHSHPGYNLHANRSSNFCMRYSTLQPLSAPAFDGNQLSFYQTANGVKNASSKEQCSNLGSCGFQEVSAVAELIEGNCPQERSFPSRHVPPKTPSVGQNGSVENAAKSHNGSPSFSLFHFGGPVDGVAAGINLDPLYLKEDTTGGFISKLPAAQAHACSNEETEIEEYSLFSGRNGARFSFF</sequence>
<protein>
    <submittedName>
        <fullName evidence="3">Hornerin-like isoform X2</fullName>
    </submittedName>
</protein>
<feature type="region of interest" description="Disordered" evidence="1">
    <location>
        <begin position="404"/>
        <end position="433"/>
    </location>
</feature>